<feature type="transmembrane region" description="Helical" evidence="1">
    <location>
        <begin position="39"/>
        <end position="62"/>
    </location>
</feature>
<comment type="caution">
    <text evidence="2">The sequence shown here is derived from an EMBL/GenBank/DDBJ whole genome shotgun (WGS) entry which is preliminary data.</text>
</comment>
<organism evidence="2 3">
    <name type="scientific">Patella caerulea</name>
    <name type="common">Rayed Mediterranean limpet</name>
    <dbReference type="NCBI Taxonomy" id="87958"/>
    <lineage>
        <taxon>Eukaryota</taxon>
        <taxon>Metazoa</taxon>
        <taxon>Spiralia</taxon>
        <taxon>Lophotrochozoa</taxon>
        <taxon>Mollusca</taxon>
        <taxon>Gastropoda</taxon>
        <taxon>Patellogastropoda</taxon>
        <taxon>Patelloidea</taxon>
        <taxon>Patellidae</taxon>
        <taxon>Patella</taxon>
    </lineage>
</organism>
<dbReference type="EMBL" id="JAZGQO010000011">
    <property type="protein sequence ID" value="KAK6172212.1"/>
    <property type="molecule type" value="Genomic_DNA"/>
</dbReference>
<keyword evidence="1" id="KW-1133">Transmembrane helix</keyword>
<sequence length="131" mass="14246">MFTVTRKTRTPIASQQVTTTAAPVTSISSVTSDRLVHGIGVGLGVGVLVTAGVASIIFYIILKRRKQTVQEVEVNSSYTYPIFIAPQPPVGSAANRNIQIPPEGHYEALGNQDTQMPPEYEQLKLYENTKS</sequence>
<proteinExistence type="predicted"/>
<evidence type="ECO:0000256" key="1">
    <source>
        <dbReference type="SAM" id="Phobius"/>
    </source>
</evidence>
<evidence type="ECO:0000313" key="2">
    <source>
        <dbReference type="EMBL" id="KAK6172212.1"/>
    </source>
</evidence>
<keyword evidence="1" id="KW-0472">Membrane</keyword>
<protein>
    <submittedName>
        <fullName evidence="2">Uncharacterized protein</fullName>
    </submittedName>
</protein>
<keyword evidence="3" id="KW-1185">Reference proteome</keyword>
<name>A0AAN8P7C0_PATCE</name>
<reference evidence="2 3" key="1">
    <citation type="submission" date="2024-01" db="EMBL/GenBank/DDBJ databases">
        <title>The genome of the rayed Mediterranean limpet Patella caerulea (Linnaeus, 1758).</title>
        <authorList>
            <person name="Anh-Thu Weber A."/>
            <person name="Halstead-Nussloch G."/>
        </authorList>
    </citation>
    <scope>NUCLEOTIDE SEQUENCE [LARGE SCALE GENOMIC DNA]</scope>
    <source>
        <strain evidence="2">AATW-2023a</strain>
        <tissue evidence="2">Whole specimen</tissue>
    </source>
</reference>
<gene>
    <name evidence="2" type="ORF">SNE40_015925</name>
</gene>
<evidence type="ECO:0000313" key="3">
    <source>
        <dbReference type="Proteomes" id="UP001347796"/>
    </source>
</evidence>
<accession>A0AAN8P7C0</accession>
<dbReference type="AlphaFoldDB" id="A0AAN8P7C0"/>
<keyword evidence="1" id="KW-0812">Transmembrane</keyword>
<dbReference type="Proteomes" id="UP001347796">
    <property type="component" value="Unassembled WGS sequence"/>
</dbReference>